<gene>
    <name evidence="4" type="ORF">C6P45_004998</name>
</gene>
<dbReference type="Gene3D" id="1.10.10.10">
    <property type="entry name" value="Winged helix-like DNA-binding domain superfamily/Winged helix DNA-binding domain"/>
    <property type="match status" value="1"/>
</dbReference>
<evidence type="ECO:0000313" key="4">
    <source>
        <dbReference type="EMBL" id="KAG0668100.1"/>
    </source>
</evidence>
<dbReference type="PROSITE" id="PS51526">
    <property type="entry name" value="RFX_DBD"/>
    <property type="match status" value="1"/>
</dbReference>
<accession>A0A9P7BB99</accession>
<dbReference type="InterPro" id="IPR036390">
    <property type="entry name" value="WH_DNA-bd_sf"/>
</dbReference>
<feature type="region of interest" description="Disordered" evidence="2">
    <location>
        <begin position="92"/>
        <end position="115"/>
    </location>
</feature>
<feature type="compositionally biased region" description="Low complexity" evidence="2">
    <location>
        <begin position="246"/>
        <end position="256"/>
    </location>
</feature>
<dbReference type="InterPro" id="IPR003150">
    <property type="entry name" value="DNA-bd_RFX"/>
</dbReference>
<dbReference type="PANTHER" id="PTHR12619:SF5">
    <property type="entry name" value="TRANSCRIPTION FACTOR RFX4"/>
    <property type="match status" value="1"/>
</dbReference>
<evidence type="ECO:0000259" key="3">
    <source>
        <dbReference type="PROSITE" id="PS51526"/>
    </source>
</evidence>
<feature type="region of interest" description="Disordered" evidence="2">
    <location>
        <begin position="458"/>
        <end position="507"/>
    </location>
</feature>
<organism evidence="4 5">
    <name type="scientific">Maudiozyma exigua</name>
    <name type="common">Yeast</name>
    <name type="synonym">Kazachstania exigua</name>
    <dbReference type="NCBI Taxonomy" id="34358"/>
    <lineage>
        <taxon>Eukaryota</taxon>
        <taxon>Fungi</taxon>
        <taxon>Dikarya</taxon>
        <taxon>Ascomycota</taxon>
        <taxon>Saccharomycotina</taxon>
        <taxon>Saccharomycetes</taxon>
        <taxon>Saccharomycetales</taxon>
        <taxon>Saccharomycetaceae</taxon>
        <taxon>Maudiozyma</taxon>
    </lineage>
</organism>
<feature type="domain" description="RFX-type winged-helix" evidence="3">
    <location>
        <begin position="343"/>
        <end position="418"/>
    </location>
</feature>
<keyword evidence="5" id="KW-1185">Reference proteome</keyword>
<feature type="compositionally biased region" description="Polar residues" evidence="2">
    <location>
        <begin position="431"/>
        <end position="446"/>
    </location>
</feature>
<feature type="compositionally biased region" description="Low complexity" evidence="2">
    <location>
        <begin position="1"/>
        <end position="15"/>
    </location>
</feature>
<dbReference type="GO" id="GO:0000978">
    <property type="term" value="F:RNA polymerase II cis-regulatory region sequence-specific DNA binding"/>
    <property type="evidence" value="ECO:0007669"/>
    <property type="project" value="TreeGrafter"/>
</dbReference>
<dbReference type="InterPro" id="IPR036388">
    <property type="entry name" value="WH-like_DNA-bd_sf"/>
</dbReference>
<name>A0A9P7BB99_MAUEX</name>
<comment type="caution">
    <text evidence="4">The sequence shown here is derived from an EMBL/GenBank/DDBJ whole genome shotgun (WGS) entry which is preliminary data.</text>
</comment>
<feature type="compositionally biased region" description="Basic and acidic residues" evidence="2">
    <location>
        <begin position="465"/>
        <end position="486"/>
    </location>
</feature>
<evidence type="ECO:0000256" key="2">
    <source>
        <dbReference type="SAM" id="MobiDB-lite"/>
    </source>
</evidence>
<feature type="region of interest" description="Disordered" evidence="2">
    <location>
        <begin position="207"/>
        <end position="269"/>
    </location>
</feature>
<feature type="compositionally biased region" description="Basic residues" evidence="2">
    <location>
        <begin position="493"/>
        <end position="505"/>
    </location>
</feature>
<feature type="compositionally biased region" description="Polar residues" evidence="2">
    <location>
        <begin position="232"/>
        <end position="245"/>
    </location>
</feature>
<dbReference type="PANTHER" id="PTHR12619">
    <property type="entry name" value="RFX TRANSCRIPTION FACTOR FAMILY"/>
    <property type="match status" value="1"/>
</dbReference>
<evidence type="ECO:0000313" key="5">
    <source>
        <dbReference type="Proteomes" id="UP000750334"/>
    </source>
</evidence>
<dbReference type="Proteomes" id="UP000750334">
    <property type="component" value="Unassembled WGS sequence"/>
</dbReference>
<dbReference type="GO" id="GO:0000981">
    <property type="term" value="F:DNA-binding transcription factor activity, RNA polymerase II-specific"/>
    <property type="evidence" value="ECO:0007669"/>
    <property type="project" value="TreeGrafter"/>
</dbReference>
<protein>
    <recommendedName>
        <fullName evidence="3">RFX-type winged-helix domain-containing protein</fullName>
    </recommendedName>
</protein>
<keyword evidence="1" id="KW-0238">DNA-binding</keyword>
<feature type="region of interest" description="Disordered" evidence="2">
    <location>
        <begin position="1"/>
        <end position="20"/>
    </location>
</feature>
<dbReference type="Pfam" id="PF25340">
    <property type="entry name" value="BCD_RFX"/>
    <property type="match status" value="1"/>
</dbReference>
<feature type="compositionally biased region" description="Polar residues" evidence="2">
    <location>
        <begin position="207"/>
        <end position="222"/>
    </location>
</feature>
<dbReference type="SUPFAM" id="SSF46785">
    <property type="entry name" value="Winged helix' DNA-binding domain"/>
    <property type="match status" value="1"/>
</dbReference>
<dbReference type="InterPro" id="IPR039779">
    <property type="entry name" value="RFX-like"/>
</dbReference>
<feature type="compositionally biased region" description="Polar residues" evidence="2">
    <location>
        <begin position="94"/>
        <end position="106"/>
    </location>
</feature>
<feature type="region of interest" description="Disordered" evidence="2">
    <location>
        <begin position="425"/>
        <end position="446"/>
    </location>
</feature>
<proteinExistence type="predicted"/>
<evidence type="ECO:0000256" key="1">
    <source>
        <dbReference type="ARBA" id="ARBA00023125"/>
    </source>
</evidence>
<dbReference type="FunFam" id="1.10.10.10:FF:000119">
    <property type="entry name" value="DNA damage and replication checkpoint protein"/>
    <property type="match status" value="1"/>
</dbReference>
<sequence>MAHDPSSSNDPNMNNIPGYQRTTSSIYNLIHSSDKNQLQTHEDGADDTAAMHTTRMGDDKSFNIIPQGQNFNSYYTGDINSRPMLPSLPKAGTISPQGRSLSQHSNAPIGGLTSYNRSVSNDNTLTNIVLKETHDTPYYNQLNNLSRGPSSLSTFQTAPFIGESPQTVRTHPLINPLPINTLKDNQQNLLALNEKKNNEYQGQQKLAPFTTPQHTINETNNYGHIESHNDKNIASTTKQPNNDSKGSSPSPAAGGSIQKTFAFKPNPTTKTKINNNLLASRRNTQELVAKSIAEKYLDKPISEYASIVKEAELDVLHINPAIQTKSSIQALEQKKERERQVYALLWLMKNCESQHDSYVPRGRIFAQYASSCAQYNLKPLSQASLGKLIRTIFPGLTTRRLGMRGQSKYHYCGLRLLHSDGNDSLDEDMDISSTNVTPPLSKPNSPEANAIKVEVNESLPALDEPQPKADKDNHSKRKGEEVEHTIIDGSATKKSKTDKKKKKIKKSEVTITTVETSSLSLQNVLPNIFKNELVLSKLYKLSLPPIPKSSLNSNIDPDMVSSLESLYHIYCNKIFDNIKFLRFESLATNLLFFHTGSVSPQMYNLLISEELNGWIAQCDRITHISLAKYLSNLVISEDGSSETTSEATKSLESFVEKYPKQISDMTMELPAALRKSKTRTAKEFATLIKKLLKLDKFILKLLDSFDAFRGDMQRDWDAINLDDIYEMVSTDKHHDVCKSIKDFLQENIMLLFKDRPTTEDGGPANQEGQMDNPFNILMLKFLEFVSGTTCSANTLINSYIRFTNALIGDISLKSSENLLLWLFFNNVTVQLLNYSYEATIFVRQ</sequence>
<dbReference type="EMBL" id="PUHR01000079">
    <property type="protein sequence ID" value="KAG0668100.1"/>
    <property type="molecule type" value="Genomic_DNA"/>
</dbReference>
<dbReference type="OrthoDB" id="10056949at2759"/>
<dbReference type="Pfam" id="PF02257">
    <property type="entry name" value="RFX_DNA_binding"/>
    <property type="match status" value="1"/>
</dbReference>
<dbReference type="InterPro" id="IPR057321">
    <property type="entry name" value="RFX1-4/6/8-like_BCD"/>
</dbReference>
<reference evidence="4 5" key="1">
    <citation type="submission" date="2020-11" db="EMBL/GenBank/DDBJ databases">
        <title>Kefir isolates.</title>
        <authorList>
            <person name="Marcisauskas S."/>
            <person name="Kim Y."/>
            <person name="Blasche S."/>
        </authorList>
    </citation>
    <scope>NUCLEOTIDE SEQUENCE [LARGE SCALE GENOMIC DNA]</scope>
    <source>
        <strain evidence="4 5">OG2</strain>
    </source>
</reference>
<dbReference type="AlphaFoldDB" id="A0A9P7BB99"/>